<accession>A0AAE7WGR7</accession>
<proteinExistence type="predicted"/>
<dbReference type="EMBL" id="MZ348422">
    <property type="protein sequence ID" value="QYN80026.1"/>
    <property type="molecule type" value="Genomic_DNA"/>
</dbReference>
<keyword evidence="2" id="KW-1185">Reference proteome</keyword>
<dbReference type="KEGG" id="vg:77953203"/>
<sequence length="139" mass="15789">MAKGVVATMDTVGFITEPSVKIDRAMAYWFANRIDQCIVLRNIHSYQYVMAKHQDDKGSEERFLEDIKKNLTEYLLQIFDSASVEAKSSREKEGDKMFTLRLSGVVAQDGKTYDLAKSVLINGETYKLVDEGRALNNVR</sequence>
<name>A0AAE7WGR7_9CAUD</name>
<dbReference type="GeneID" id="77953203"/>
<reference evidence="1" key="1">
    <citation type="journal article" date="2021" name="Viruses">
        <title>Novel Viruses That Lyse Plant and Human Strains of Kosakonia cowanii.</title>
        <authorList>
            <person name="Petrzik K."/>
            <person name="Brazdova S."/>
            <person name="Krawczyk K."/>
        </authorList>
    </citation>
    <scope>NUCLEOTIDE SEQUENCE</scope>
</reference>
<evidence type="ECO:0000313" key="1">
    <source>
        <dbReference type="EMBL" id="QYN80026.1"/>
    </source>
</evidence>
<dbReference type="Proteomes" id="UP000828443">
    <property type="component" value="Segment"/>
</dbReference>
<protein>
    <submittedName>
        <fullName evidence="1">Contractile injection system</fullName>
    </submittedName>
</protein>
<organism evidence="1 2">
    <name type="scientific">Kosakonia phage Kc263</name>
    <dbReference type="NCBI Taxonomy" id="2863194"/>
    <lineage>
        <taxon>Viruses</taxon>
        <taxon>Duplodnaviria</taxon>
        <taxon>Heunggongvirae</taxon>
        <taxon>Uroviricota</taxon>
        <taxon>Caudoviricetes</taxon>
        <taxon>Chimalliviridae</taxon>
        <taxon>Branisovskavirus</taxon>
        <taxon>Branisovskavirus Kc263</taxon>
    </lineage>
</organism>
<dbReference type="RefSeq" id="YP_010676838.1">
    <property type="nucleotide sequence ID" value="NC_071015.1"/>
</dbReference>
<evidence type="ECO:0000313" key="2">
    <source>
        <dbReference type="Proteomes" id="UP000828443"/>
    </source>
</evidence>